<comment type="caution">
    <text evidence="3">The sequence shown here is derived from an EMBL/GenBank/DDBJ whole genome shotgun (WGS) entry which is preliminary data.</text>
</comment>
<dbReference type="AlphaFoldDB" id="A0A4R6ADK4"/>
<feature type="transmembrane region" description="Helical" evidence="1">
    <location>
        <begin position="146"/>
        <end position="168"/>
    </location>
</feature>
<feature type="transmembrane region" description="Helical" evidence="1">
    <location>
        <begin position="27"/>
        <end position="48"/>
    </location>
</feature>
<organism evidence="3 4">
    <name type="scientific">Palleronia sediminis</name>
    <dbReference type="NCBI Taxonomy" id="2547833"/>
    <lineage>
        <taxon>Bacteria</taxon>
        <taxon>Pseudomonadati</taxon>
        <taxon>Pseudomonadota</taxon>
        <taxon>Alphaproteobacteria</taxon>
        <taxon>Rhodobacterales</taxon>
        <taxon>Roseobacteraceae</taxon>
        <taxon>Palleronia</taxon>
    </lineage>
</organism>
<evidence type="ECO:0000313" key="3">
    <source>
        <dbReference type="EMBL" id="TDL81930.1"/>
    </source>
</evidence>
<keyword evidence="4" id="KW-1185">Reference proteome</keyword>
<gene>
    <name evidence="3" type="ORF">E2L08_04560</name>
</gene>
<keyword evidence="1" id="KW-0812">Transmembrane</keyword>
<dbReference type="OrthoDB" id="9807591at2"/>
<feature type="transmembrane region" description="Helical" evidence="1">
    <location>
        <begin position="117"/>
        <end position="139"/>
    </location>
</feature>
<dbReference type="InterPro" id="IPR012429">
    <property type="entry name" value="HGSNAT_cat"/>
</dbReference>
<proteinExistence type="predicted"/>
<dbReference type="EMBL" id="SNAA01000003">
    <property type="protein sequence ID" value="TDL81930.1"/>
    <property type="molecule type" value="Genomic_DNA"/>
</dbReference>
<protein>
    <submittedName>
        <fullName evidence="3">DUF1624 domain-containing protein</fullName>
    </submittedName>
</protein>
<accession>A0A4R6ADK4</accession>
<evidence type="ECO:0000259" key="2">
    <source>
        <dbReference type="Pfam" id="PF07786"/>
    </source>
</evidence>
<feature type="transmembrane region" description="Helical" evidence="1">
    <location>
        <begin position="60"/>
        <end position="81"/>
    </location>
</feature>
<feature type="transmembrane region" description="Helical" evidence="1">
    <location>
        <begin position="225"/>
        <end position="245"/>
    </location>
</feature>
<keyword evidence="1" id="KW-1133">Transmembrane helix</keyword>
<sequence>MTDTPARATPLSAAPAQRIAWIDRARGVALIAMIVYHFSFDLSFLGIVDWPVGGHPLWRGFAMAIAGSFIALAGLSLAIAAQGGLRWRPYLRRLLRIAAAAAVVTVATWAAMPWPVWFGILHAIATFSVLALPFVLLPARIGAPAAALAGIVVFAGQWLFVSPIFASPWLTPLGLSPTPLPSFDYEPIFPWFALMLLGVALAPVVPLRRGPVAGDPVARMGRNSLAIYLLHQPILLGLLIAAQRIGLI</sequence>
<feature type="transmembrane region" description="Helical" evidence="1">
    <location>
        <begin position="93"/>
        <end position="111"/>
    </location>
</feature>
<feature type="transmembrane region" description="Helical" evidence="1">
    <location>
        <begin position="188"/>
        <end position="205"/>
    </location>
</feature>
<evidence type="ECO:0000256" key="1">
    <source>
        <dbReference type="SAM" id="Phobius"/>
    </source>
</evidence>
<name>A0A4R6ADK4_9RHOB</name>
<evidence type="ECO:0000313" key="4">
    <source>
        <dbReference type="Proteomes" id="UP000295701"/>
    </source>
</evidence>
<keyword evidence="1" id="KW-0472">Membrane</keyword>
<dbReference type="Proteomes" id="UP000295701">
    <property type="component" value="Unassembled WGS sequence"/>
</dbReference>
<feature type="domain" description="Heparan-alpha-glucosaminide N-acetyltransferase catalytic" evidence="2">
    <location>
        <begin position="18"/>
        <end position="233"/>
    </location>
</feature>
<dbReference type="Pfam" id="PF07786">
    <property type="entry name" value="HGSNAT_cat"/>
    <property type="match status" value="1"/>
</dbReference>
<reference evidence="3 4" key="1">
    <citation type="submission" date="2019-03" db="EMBL/GenBank/DDBJ databases">
        <title>Primorskyibacter sp. SS33 isolated from sediments.</title>
        <authorList>
            <person name="Xunke S."/>
        </authorList>
    </citation>
    <scope>NUCLEOTIDE SEQUENCE [LARGE SCALE GENOMIC DNA]</scope>
    <source>
        <strain evidence="3 4">SS33</strain>
    </source>
</reference>
<dbReference type="RefSeq" id="WP_133395879.1">
    <property type="nucleotide sequence ID" value="NZ_SNAA01000003.1"/>
</dbReference>